<feature type="compositionally biased region" description="Acidic residues" evidence="2">
    <location>
        <begin position="1"/>
        <end position="11"/>
    </location>
</feature>
<dbReference type="CDD" id="cd02440">
    <property type="entry name" value="AdoMet_MTases"/>
    <property type="match status" value="1"/>
</dbReference>
<dbReference type="GO" id="GO:0008168">
    <property type="term" value="F:methyltransferase activity"/>
    <property type="evidence" value="ECO:0007669"/>
    <property type="project" value="UniProtKB-KW"/>
</dbReference>
<evidence type="ECO:0000256" key="2">
    <source>
        <dbReference type="SAM" id="MobiDB-lite"/>
    </source>
</evidence>
<keyword evidence="3" id="KW-0808">Transferase</keyword>
<dbReference type="SUPFAM" id="SSF53335">
    <property type="entry name" value="S-adenosyl-L-methionine-dependent methyltransferases"/>
    <property type="match status" value="1"/>
</dbReference>
<dbReference type="PANTHER" id="PTHR43591:SF10">
    <property type="entry name" value="ABC TRANSMEMBRANE TYPE-1 DOMAIN-CONTAINING PROTEIN-RELATED"/>
    <property type="match status" value="1"/>
</dbReference>
<evidence type="ECO:0000313" key="3">
    <source>
        <dbReference type="EMBL" id="KAH7328031.1"/>
    </source>
</evidence>
<gene>
    <name evidence="3" type="ORF">B0I35DRAFT_472786</name>
</gene>
<dbReference type="OrthoDB" id="2013972at2759"/>
<dbReference type="Pfam" id="PF13489">
    <property type="entry name" value="Methyltransf_23"/>
    <property type="match status" value="1"/>
</dbReference>
<evidence type="ECO:0000256" key="1">
    <source>
        <dbReference type="ARBA" id="ARBA00038158"/>
    </source>
</evidence>
<dbReference type="GO" id="GO:0032259">
    <property type="term" value="P:methylation"/>
    <property type="evidence" value="ECO:0007669"/>
    <property type="project" value="UniProtKB-KW"/>
</dbReference>
<proteinExistence type="inferred from homology"/>
<organism evidence="3 4">
    <name type="scientific">Stachybotrys elegans</name>
    <dbReference type="NCBI Taxonomy" id="80388"/>
    <lineage>
        <taxon>Eukaryota</taxon>
        <taxon>Fungi</taxon>
        <taxon>Dikarya</taxon>
        <taxon>Ascomycota</taxon>
        <taxon>Pezizomycotina</taxon>
        <taxon>Sordariomycetes</taxon>
        <taxon>Hypocreomycetidae</taxon>
        <taxon>Hypocreales</taxon>
        <taxon>Stachybotryaceae</taxon>
        <taxon>Stachybotrys</taxon>
    </lineage>
</organism>
<name>A0A8K0T281_9HYPO</name>
<dbReference type="EMBL" id="JAGPNK010000001">
    <property type="protein sequence ID" value="KAH7328031.1"/>
    <property type="molecule type" value="Genomic_DNA"/>
</dbReference>
<comment type="caution">
    <text evidence="3">The sequence shown here is derived from an EMBL/GenBank/DDBJ whole genome shotgun (WGS) entry which is preliminary data.</text>
</comment>
<dbReference type="AlphaFoldDB" id="A0A8K0T281"/>
<evidence type="ECO:0000313" key="4">
    <source>
        <dbReference type="Proteomes" id="UP000813444"/>
    </source>
</evidence>
<dbReference type="Proteomes" id="UP000813444">
    <property type="component" value="Unassembled WGS sequence"/>
</dbReference>
<comment type="similarity">
    <text evidence="1">Belongs to the methyltransferase superfamily. LaeA methyltransferase family.</text>
</comment>
<feature type="region of interest" description="Disordered" evidence="2">
    <location>
        <begin position="1"/>
        <end position="20"/>
    </location>
</feature>
<accession>A0A8K0T281</accession>
<dbReference type="InterPro" id="IPR029063">
    <property type="entry name" value="SAM-dependent_MTases_sf"/>
</dbReference>
<keyword evidence="3" id="KW-0489">Methyltransferase</keyword>
<sequence>MDPEAADEDATSDYGGSVSASEFTSINSDRELYSYEHGRRYQAFLQGRYGLPNDDAEQMREGVKHRLYVDYILDGKLFLAPIGNNPQKIVDLGTGVGFWAQDVAEHIPSARIIGTDISPIQPHWTSPNVEFRVEDLEDEHRPWTSIYAGADLIHVRALLQTLRQPRRLLERSLEQLKPGGWIECHEVVPFVFSDDGTAGPDHPLNTLYRLIEGPFSNIYGWQLRFPSQIPEVLRDIGFVDVHERQTSIPIGRWHSDARMREMGLFSQSIMQDWVAALLGKHDAFGLSQDEADALAQRIYDALDDHRVHANLSWIDCWAQKPQSLS</sequence>
<protein>
    <submittedName>
        <fullName evidence="3">S-adenosyl-L-methionine-dependent methyltransferase</fullName>
    </submittedName>
</protein>
<dbReference type="Gene3D" id="3.40.50.150">
    <property type="entry name" value="Vaccinia Virus protein VP39"/>
    <property type="match status" value="1"/>
</dbReference>
<reference evidence="3" key="1">
    <citation type="journal article" date="2021" name="Nat. Commun.">
        <title>Genetic determinants of endophytism in the Arabidopsis root mycobiome.</title>
        <authorList>
            <person name="Mesny F."/>
            <person name="Miyauchi S."/>
            <person name="Thiergart T."/>
            <person name="Pickel B."/>
            <person name="Atanasova L."/>
            <person name="Karlsson M."/>
            <person name="Huettel B."/>
            <person name="Barry K.W."/>
            <person name="Haridas S."/>
            <person name="Chen C."/>
            <person name="Bauer D."/>
            <person name="Andreopoulos W."/>
            <person name="Pangilinan J."/>
            <person name="LaButti K."/>
            <person name="Riley R."/>
            <person name="Lipzen A."/>
            <person name="Clum A."/>
            <person name="Drula E."/>
            <person name="Henrissat B."/>
            <person name="Kohler A."/>
            <person name="Grigoriev I.V."/>
            <person name="Martin F.M."/>
            <person name="Hacquard S."/>
        </authorList>
    </citation>
    <scope>NUCLEOTIDE SEQUENCE</scope>
    <source>
        <strain evidence="3">MPI-CAGE-CH-0235</strain>
    </source>
</reference>
<dbReference type="PANTHER" id="PTHR43591">
    <property type="entry name" value="METHYLTRANSFERASE"/>
    <property type="match status" value="1"/>
</dbReference>
<keyword evidence="4" id="KW-1185">Reference proteome</keyword>